<keyword evidence="2" id="KW-0288">FMN</keyword>
<proteinExistence type="predicted"/>
<dbReference type="Pfam" id="PF03358">
    <property type="entry name" value="FMN_red"/>
    <property type="match status" value="1"/>
</dbReference>
<dbReference type="SUPFAM" id="SSF52218">
    <property type="entry name" value="Flavoproteins"/>
    <property type="match status" value="1"/>
</dbReference>
<evidence type="ECO:0000313" key="5">
    <source>
        <dbReference type="Proteomes" id="UP000654573"/>
    </source>
</evidence>
<evidence type="ECO:0000259" key="3">
    <source>
        <dbReference type="Pfam" id="PF03358"/>
    </source>
</evidence>
<dbReference type="InterPro" id="IPR029039">
    <property type="entry name" value="Flavoprotein-like_sf"/>
</dbReference>
<organism evidence="4 5">
    <name type="scientific">Blautia celeris</name>
    <dbReference type="NCBI Taxonomy" id="2763026"/>
    <lineage>
        <taxon>Bacteria</taxon>
        <taxon>Bacillati</taxon>
        <taxon>Bacillota</taxon>
        <taxon>Clostridia</taxon>
        <taxon>Lachnospirales</taxon>
        <taxon>Lachnospiraceae</taxon>
        <taxon>Blautia</taxon>
    </lineage>
</organism>
<feature type="domain" description="NADPH-dependent FMN reductase-like" evidence="3">
    <location>
        <begin position="1"/>
        <end position="149"/>
    </location>
</feature>
<accession>A0ABR7FEU6</accession>
<dbReference type="Proteomes" id="UP000654573">
    <property type="component" value="Unassembled WGS sequence"/>
</dbReference>
<keyword evidence="1" id="KW-0285">Flavoprotein</keyword>
<dbReference type="EMBL" id="JACOOU010000007">
    <property type="protein sequence ID" value="MBC5673737.1"/>
    <property type="molecule type" value="Genomic_DNA"/>
</dbReference>
<gene>
    <name evidence="4" type="ORF">H8S76_15920</name>
</gene>
<dbReference type="InterPro" id="IPR005025">
    <property type="entry name" value="FMN_Rdtase-like_dom"/>
</dbReference>
<name>A0ABR7FEU6_9FIRM</name>
<comment type="caution">
    <text evidence="4">The sequence shown here is derived from an EMBL/GenBank/DDBJ whole genome shotgun (WGS) entry which is preliminary data.</text>
</comment>
<dbReference type="PANTHER" id="PTHR43278">
    <property type="entry name" value="NAD(P)H-DEPENDENT FMN-CONTAINING OXIDOREDUCTASE YWQN-RELATED"/>
    <property type="match status" value="1"/>
</dbReference>
<dbReference type="InterPro" id="IPR051796">
    <property type="entry name" value="ISF_SsuE-like"/>
</dbReference>
<keyword evidence="5" id="KW-1185">Reference proteome</keyword>
<protein>
    <submittedName>
        <fullName evidence="4">Flavodoxin family protein</fullName>
    </submittedName>
</protein>
<evidence type="ECO:0000256" key="1">
    <source>
        <dbReference type="ARBA" id="ARBA00022630"/>
    </source>
</evidence>
<dbReference type="Gene3D" id="3.40.50.360">
    <property type="match status" value="1"/>
</dbReference>
<evidence type="ECO:0000256" key="2">
    <source>
        <dbReference type="ARBA" id="ARBA00022643"/>
    </source>
</evidence>
<dbReference type="RefSeq" id="WP_033142757.1">
    <property type="nucleotide sequence ID" value="NZ_JACOOU010000007.1"/>
</dbReference>
<sequence>MKVLLINGSPNEHGCTYTALSETAETLQKHGIDTEILYLGKKPVAGCIACGKCRETGKCVFDDKVNEVIDKLDSIDAIVVGSPVYYAGPSGQLTAFLDRLFYSGGGRMAGKLGASVVSCRRGGASAAFDRLNKYFTISSMPVVSSQYWNQVHGFTPEDVRKDGEGLQTMRTLGENMAWLLKCIEAGREKGISLPEYEERIATHFIMQK</sequence>
<dbReference type="PANTHER" id="PTHR43278:SF4">
    <property type="entry name" value="NAD(P)H-DEPENDENT FMN-CONTAINING OXIDOREDUCTASE YWQN-RELATED"/>
    <property type="match status" value="1"/>
</dbReference>
<evidence type="ECO:0000313" key="4">
    <source>
        <dbReference type="EMBL" id="MBC5673737.1"/>
    </source>
</evidence>
<reference evidence="4 5" key="1">
    <citation type="submission" date="2020-08" db="EMBL/GenBank/DDBJ databases">
        <title>Genome public.</title>
        <authorList>
            <person name="Liu C."/>
            <person name="Sun Q."/>
        </authorList>
    </citation>
    <scope>NUCLEOTIDE SEQUENCE [LARGE SCALE GENOMIC DNA]</scope>
    <source>
        <strain evidence="4 5">NSJ-34</strain>
    </source>
</reference>